<name>A0A820EL08_9BILA</name>
<dbReference type="GO" id="GO:0005975">
    <property type="term" value="P:carbohydrate metabolic process"/>
    <property type="evidence" value="ECO:0007669"/>
    <property type="project" value="InterPro"/>
</dbReference>
<dbReference type="GO" id="GO:1990966">
    <property type="term" value="P:ATP generation from poly-ADP-D-ribose"/>
    <property type="evidence" value="ECO:0007669"/>
    <property type="project" value="TreeGrafter"/>
</dbReference>
<evidence type="ECO:0000259" key="1">
    <source>
        <dbReference type="Pfam" id="PF05028"/>
    </source>
</evidence>
<dbReference type="PANTHER" id="PTHR12837:SF15">
    <property type="entry name" value="POLY(ADP-RIBOSE) GLYCOHYDROLASE"/>
    <property type="match status" value="1"/>
</dbReference>
<evidence type="ECO:0000313" key="2">
    <source>
        <dbReference type="EMBL" id="CAF4248778.1"/>
    </source>
</evidence>
<gene>
    <name evidence="2" type="ORF">JBS370_LOCUS38627</name>
</gene>
<feature type="non-terminal residue" evidence="2">
    <location>
        <position position="42"/>
    </location>
</feature>
<dbReference type="InterPro" id="IPR007724">
    <property type="entry name" value="Poly_GlycHdrlase"/>
</dbReference>
<evidence type="ECO:0000313" key="3">
    <source>
        <dbReference type="Proteomes" id="UP000663836"/>
    </source>
</evidence>
<protein>
    <recommendedName>
        <fullName evidence="1">PARG catalytic Macro domain-containing protein</fullName>
    </recommendedName>
</protein>
<dbReference type="GO" id="GO:0006282">
    <property type="term" value="P:regulation of DNA repair"/>
    <property type="evidence" value="ECO:0007669"/>
    <property type="project" value="InterPro"/>
</dbReference>
<dbReference type="GO" id="GO:0004649">
    <property type="term" value="F:poly(ADP-ribose) glycohydrolase activity"/>
    <property type="evidence" value="ECO:0007669"/>
    <property type="project" value="InterPro"/>
</dbReference>
<dbReference type="InterPro" id="IPR046372">
    <property type="entry name" value="PARG_cat_C"/>
</dbReference>
<proteinExistence type="predicted"/>
<dbReference type="Pfam" id="PF05028">
    <property type="entry name" value="PARG_cat_C"/>
    <property type="match status" value="1"/>
</dbReference>
<organism evidence="2 3">
    <name type="scientific">Rotaria sordida</name>
    <dbReference type="NCBI Taxonomy" id="392033"/>
    <lineage>
        <taxon>Eukaryota</taxon>
        <taxon>Metazoa</taxon>
        <taxon>Spiralia</taxon>
        <taxon>Gnathifera</taxon>
        <taxon>Rotifera</taxon>
        <taxon>Eurotatoria</taxon>
        <taxon>Bdelloidea</taxon>
        <taxon>Philodinida</taxon>
        <taxon>Philodinidae</taxon>
        <taxon>Rotaria</taxon>
    </lineage>
</organism>
<feature type="domain" description="PARG catalytic Macro" evidence="1">
    <location>
        <begin position="1"/>
        <end position="42"/>
    </location>
</feature>
<dbReference type="GO" id="GO:0009225">
    <property type="term" value="P:nucleotide-sugar metabolic process"/>
    <property type="evidence" value="ECO:0007669"/>
    <property type="project" value="TreeGrafter"/>
</dbReference>
<dbReference type="EMBL" id="CAJOBD010021952">
    <property type="protein sequence ID" value="CAF4248778.1"/>
    <property type="molecule type" value="Genomic_DNA"/>
</dbReference>
<dbReference type="PANTHER" id="PTHR12837">
    <property type="entry name" value="POLY ADP-RIBOSE GLYCOHYDROLASE"/>
    <property type="match status" value="1"/>
</dbReference>
<reference evidence="2" key="1">
    <citation type="submission" date="2021-02" db="EMBL/GenBank/DDBJ databases">
        <authorList>
            <person name="Nowell W R."/>
        </authorList>
    </citation>
    <scope>NUCLEOTIDE SEQUENCE</scope>
</reference>
<accession>A0A820EL08</accession>
<dbReference type="AlphaFoldDB" id="A0A820EL08"/>
<dbReference type="GO" id="GO:0005737">
    <property type="term" value="C:cytoplasm"/>
    <property type="evidence" value="ECO:0007669"/>
    <property type="project" value="TreeGrafter"/>
</dbReference>
<dbReference type="Proteomes" id="UP000663836">
    <property type="component" value="Unassembled WGS sequence"/>
</dbReference>
<dbReference type="GO" id="GO:0005634">
    <property type="term" value="C:nucleus"/>
    <property type="evidence" value="ECO:0007669"/>
    <property type="project" value="TreeGrafter"/>
</dbReference>
<comment type="caution">
    <text evidence="2">The sequence shown here is derived from an EMBL/GenBank/DDBJ whole genome shotgun (WGS) entry which is preliminary data.</text>
</comment>
<sequence>MRRELIKAFTCFRIPKSMEKFMFGVATGNWGCGAFNGDKQLK</sequence>